<name>A0ACD5TES3_AVESA</name>
<accession>A0ACD5TES3</accession>
<organism evidence="1 2">
    <name type="scientific">Avena sativa</name>
    <name type="common">Oat</name>
    <dbReference type="NCBI Taxonomy" id="4498"/>
    <lineage>
        <taxon>Eukaryota</taxon>
        <taxon>Viridiplantae</taxon>
        <taxon>Streptophyta</taxon>
        <taxon>Embryophyta</taxon>
        <taxon>Tracheophyta</taxon>
        <taxon>Spermatophyta</taxon>
        <taxon>Magnoliopsida</taxon>
        <taxon>Liliopsida</taxon>
        <taxon>Poales</taxon>
        <taxon>Poaceae</taxon>
        <taxon>BOP clade</taxon>
        <taxon>Pooideae</taxon>
        <taxon>Poodae</taxon>
        <taxon>Poeae</taxon>
        <taxon>Poeae Chloroplast Group 1 (Aveneae type)</taxon>
        <taxon>Aveninae</taxon>
        <taxon>Avena</taxon>
    </lineage>
</organism>
<sequence>MGWAKRPPPPFTDGGGAASKRPKDRARTPWPCFFLRVPLSSPCVLIGHRSRRPGEEETAVELRERRVLSWWRRRRLARCWLIWRNFIEAPISLRLRSSRRQFSEPVFFRVTSGCHPMDRSTVPGPAEDTLEAGNYANSSQNPETLKHQSFPYTSHSMGKNMGVRRNYKRAANRGKKGSQVLASRNYPLRSSDGTVRILHSRSVEEKSPNDSMHTIIEKAAKEPPSDPVNTLVKRAAKKTKKGKPMKKSSDNEFSKIRQRVRYILNRMNYEQSLLEAYASEGWKRQSLEKIRPEKELERAKAEIVRCKLRIREAFQRLDDLLSVGKLQESLFDSEGKISCEDIVCATCSTQDVTLNNDIILCDGVCDRGFHQKCLNPPLLTKDIPVGDEGWLCPACDCKIDCIDIINELQGTDLSINDSWEKVFPEAVAVAHGPMQNDAFDLPSDDSEDDDFDPNAAEEHVAGHVEVLSEEDGDEDSDSDDSDFITSSDNSEHVKEKEKVDDLGLPSEDSEDDDYDPAGPDSDKEDIQEKQDESDFTSDSDDFCAEIAKSCGQDEVSSGPKVGDRSDDLVGATVQPNTEMPHLTSKDLEIDQDLILPSGRRRQVQRLDYKKLYDDAYGEAPSDSSDGEDWSGKSTFKEDDEERNEVDSFAHNSSRKARVVQQNSECSPGSARQSLHPDGFHGLVNGQHAGELTSGGSNSKAKKRQFGPIINERLNKHFTTDQYPSRAVKESLAKELGLTFRQVNKWFESTRSAARVAATKNGTHQENHGNKRKRSSVVTPMEVADPKETMLEKPNACKNEGIKQDGSSGNSETLENIEKVTDLGLPSDDSEDDDYDPTSPDSDKDIEKKKSVSDESDSDDSNFITSYDNLEHVKEKEKDDALGLPSEDSEDDDYDPAGPDSDKGINEKQGESDFTSDSDDHDKYVVLPASGRRQVQSLDSKELSDEANQEAPFDSKRDEDLPEKSTPEKHNGKPSEAGSFVPKNSRSTGTVSQSNEFTPQSAAQNLHGSANGKHAEELLTPNGSNSAVQKGKYGPIVNQKLLELFKTDQYPSRAVKESLAQELGLTFNQVSKWFESKRRNTRASSNRSGTQVDNHITKENVSSAAAHAEVTDSMETMVEKPNVCNSDAANEDMPSGILNKGIKQNGPLKRDIGGALKTNVSPPNSSQRCTPAKGDSREKHGENASSSSVGRPKDGDAEYVVLALEAVNERTKNSYLRELKKRKIG</sequence>
<reference evidence="1" key="2">
    <citation type="submission" date="2025-09" db="UniProtKB">
        <authorList>
            <consortium name="EnsemblPlants"/>
        </authorList>
    </citation>
    <scope>IDENTIFICATION</scope>
</reference>
<keyword evidence="2" id="KW-1185">Reference proteome</keyword>
<evidence type="ECO:0000313" key="1">
    <source>
        <dbReference type="EnsemblPlants" id="AVESA.00010b.r2.1AG0041540.1.CDS"/>
    </source>
</evidence>
<reference evidence="1" key="1">
    <citation type="submission" date="2021-05" db="EMBL/GenBank/DDBJ databases">
        <authorList>
            <person name="Scholz U."/>
            <person name="Mascher M."/>
            <person name="Fiebig A."/>
        </authorList>
    </citation>
    <scope>NUCLEOTIDE SEQUENCE [LARGE SCALE GENOMIC DNA]</scope>
</reference>
<dbReference type="EnsemblPlants" id="AVESA.00010b.r2.1AG0041540.1">
    <property type="protein sequence ID" value="AVESA.00010b.r2.1AG0041540.1.CDS"/>
    <property type="gene ID" value="AVESA.00010b.r2.1AG0041540"/>
</dbReference>
<protein>
    <submittedName>
        <fullName evidence="1">Uncharacterized protein</fullName>
    </submittedName>
</protein>
<proteinExistence type="predicted"/>
<evidence type="ECO:0000313" key="2">
    <source>
        <dbReference type="Proteomes" id="UP001732700"/>
    </source>
</evidence>
<dbReference type="Proteomes" id="UP001732700">
    <property type="component" value="Chromosome 1A"/>
</dbReference>